<dbReference type="SUPFAM" id="SSF51126">
    <property type="entry name" value="Pectin lyase-like"/>
    <property type="match status" value="1"/>
</dbReference>
<comment type="subcellular location">
    <subcellularLocation>
        <location evidence="1">Secreted</location>
    </subcellularLocation>
</comment>
<reference evidence="10 11" key="1">
    <citation type="submission" date="2024-03" db="EMBL/GenBank/DDBJ databases">
        <title>A high-quality draft genome sequence of Diaporthe vaccinii, a causative agent of upright dieback and viscid rot disease in cranberry plants.</title>
        <authorList>
            <person name="Sarrasin M."/>
            <person name="Lang B.F."/>
            <person name="Burger G."/>
        </authorList>
    </citation>
    <scope>NUCLEOTIDE SEQUENCE [LARGE SCALE GENOMIC DNA]</scope>
    <source>
        <strain evidence="10 11">IS7</strain>
    </source>
</reference>
<organism evidence="10 11">
    <name type="scientific">Diaporthe vaccinii</name>
    <dbReference type="NCBI Taxonomy" id="105482"/>
    <lineage>
        <taxon>Eukaryota</taxon>
        <taxon>Fungi</taxon>
        <taxon>Dikarya</taxon>
        <taxon>Ascomycota</taxon>
        <taxon>Pezizomycotina</taxon>
        <taxon>Sordariomycetes</taxon>
        <taxon>Sordariomycetidae</taxon>
        <taxon>Diaporthales</taxon>
        <taxon>Diaporthaceae</taxon>
        <taxon>Diaporthe</taxon>
        <taxon>Diaporthe eres species complex</taxon>
    </lineage>
</organism>
<evidence type="ECO:0000256" key="3">
    <source>
        <dbReference type="ARBA" id="ARBA00022525"/>
    </source>
</evidence>
<feature type="chain" id="PRO_5045988553" description="pectin lyase" evidence="8">
    <location>
        <begin position="21"/>
        <end position="394"/>
    </location>
</feature>
<dbReference type="EMBL" id="JBAWTH010000016">
    <property type="protein sequence ID" value="KAL2288508.1"/>
    <property type="molecule type" value="Genomic_DNA"/>
</dbReference>
<sequence>MLNFGLFLLTVILAGDKACAAGVTGAAEGFAKGVTGGGSATPVYPSTNAELVSYLGDSSARVIILTKTFDFTGTEGTTSATGCAPYGTASGCQTAINQNNWCTEYQPDAPSVSVNYDNAAISAITVKSNKSLVGSGSSGIIKGKGLKIVSGASNIIIQNVHITNLNPQYVWGGDAITLNGADLVWIDHVKVSHIRRLSSSRTNTSLIGRQHIVLGYEASNRVTISNTEIDGSTSWSATCDGHHYWGLYFTGSNDLITLKGNYIHHTSGRSPKVGGNTLLHAVNNYWYANSGHAFEVDAGSMVVVEGSVFQNVVAEVEASSFAGKMFNSPDTTSNAACTSYLGHACQLNAFGSSTGYSAKDTSFFSNFQGKNIASASTASSAQSSVPNSAGIGKI</sequence>
<feature type="domain" description="Pectate lyase" evidence="9">
    <location>
        <begin position="95"/>
        <end position="315"/>
    </location>
</feature>
<protein>
    <recommendedName>
        <fullName evidence="7">pectin lyase</fullName>
        <ecNumber evidence="7">4.2.2.10</ecNumber>
    </recommendedName>
</protein>
<evidence type="ECO:0000256" key="2">
    <source>
        <dbReference type="ARBA" id="ARBA00010980"/>
    </source>
</evidence>
<accession>A0ABR4F1F9</accession>
<name>A0ABR4F1F9_9PEZI</name>
<evidence type="ECO:0000259" key="9">
    <source>
        <dbReference type="SMART" id="SM00656"/>
    </source>
</evidence>
<dbReference type="PANTHER" id="PTHR31683">
    <property type="entry name" value="PECTATE LYASE 18-RELATED"/>
    <property type="match status" value="1"/>
</dbReference>
<dbReference type="InterPro" id="IPR045032">
    <property type="entry name" value="PEL"/>
</dbReference>
<evidence type="ECO:0000313" key="10">
    <source>
        <dbReference type="EMBL" id="KAL2288508.1"/>
    </source>
</evidence>
<evidence type="ECO:0000256" key="8">
    <source>
        <dbReference type="SAM" id="SignalP"/>
    </source>
</evidence>
<dbReference type="InterPro" id="IPR012334">
    <property type="entry name" value="Pectin_lyas_fold"/>
</dbReference>
<evidence type="ECO:0000256" key="5">
    <source>
        <dbReference type="ARBA" id="ARBA00023239"/>
    </source>
</evidence>
<evidence type="ECO:0000256" key="6">
    <source>
        <dbReference type="ARBA" id="ARBA00036818"/>
    </source>
</evidence>
<dbReference type="InterPro" id="IPR011050">
    <property type="entry name" value="Pectin_lyase_fold/virulence"/>
</dbReference>
<keyword evidence="4 8" id="KW-0732">Signal</keyword>
<dbReference type="Gene3D" id="2.160.20.10">
    <property type="entry name" value="Single-stranded right-handed beta-helix, Pectin lyase-like"/>
    <property type="match status" value="1"/>
</dbReference>
<evidence type="ECO:0000313" key="11">
    <source>
        <dbReference type="Proteomes" id="UP001600888"/>
    </source>
</evidence>
<comment type="caution">
    <text evidence="10">The sequence shown here is derived from an EMBL/GenBank/DDBJ whole genome shotgun (WGS) entry which is preliminary data.</text>
</comment>
<gene>
    <name evidence="10" type="ORF">FJTKL_03882</name>
</gene>
<evidence type="ECO:0000256" key="4">
    <source>
        <dbReference type="ARBA" id="ARBA00022729"/>
    </source>
</evidence>
<proteinExistence type="inferred from homology"/>
<keyword evidence="11" id="KW-1185">Reference proteome</keyword>
<dbReference type="SMART" id="SM00656">
    <property type="entry name" value="Amb_all"/>
    <property type="match status" value="1"/>
</dbReference>
<evidence type="ECO:0000256" key="7">
    <source>
        <dbReference type="ARBA" id="ARBA00039082"/>
    </source>
</evidence>
<evidence type="ECO:0000256" key="1">
    <source>
        <dbReference type="ARBA" id="ARBA00004613"/>
    </source>
</evidence>
<comment type="similarity">
    <text evidence="2">Belongs to the polysaccharide lyase 1 family.</text>
</comment>
<dbReference type="InterPro" id="IPR002022">
    <property type="entry name" value="Pec_lyase"/>
</dbReference>
<keyword evidence="3" id="KW-0964">Secreted</keyword>
<feature type="signal peptide" evidence="8">
    <location>
        <begin position="1"/>
        <end position="20"/>
    </location>
</feature>
<dbReference type="Proteomes" id="UP001600888">
    <property type="component" value="Unassembled WGS sequence"/>
</dbReference>
<comment type="catalytic activity">
    <reaction evidence="6">
        <text>Eliminative cleavage of (1-&gt;4)-alpha-D-galacturonan methyl ester to give oligosaccharides with 4-deoxy-6-O-methyl-alpha-D-galact-4-enuronosyl groups at their non-reducing ends.</text>
        <dbReference type="EC" id="4.2.2.10"/>
    </reaction>
</comment>
<dbReference type="PANTHER" id="PTHR31683:SF16">
    <property type="entry name" value="PECTIN LYASE A-RELATED"/>
    <property type="match status" value="1"/>
</dbReference>
<dbReference type="EC" id="4.2.2.10" evidence="7"/>
<keyword evidence="5" id="KW-0456">Lyase</keyword>